<proteinExistence type="predicted"/>
<evidence type="ECO:0000313" key="1">
    <source>
        <dbReference type="EMBL" id="RVT51558.1"/>
    </source>
</evidence>
<reference evidence="1 2" key="1">
    <citation type="submission" date="2019-01" db="EMBL/GenBank/DDBJ databases">
        <authorList>
            <person name="Chen W.-M."/>
        </authorList>
    </citation>
    <scope>NUCLEOTIDE SEQUENCE [LARGE SCALE GENOMIC DNA]</scope>
    <source>
        <strain evidence="1 2">ICH-3</strain>
    </source>
</reference>
<dbReference type="RefSeq" id="WP_128198559.1">
    <property type="nucleotide sequence ID" value="NZ_SACT01000003.1"/>
</dbReference>
<dbReference type="AlphaFoldDB" id="A0A3S2U8Y5"/>
<protein>
    <submittedName>
        <fullName evidence="1">Uncharacterized protein</fullName>
    </submittedName>
</protein>
<dbReference type="EMBL" id="SACT01000003">
    <property type="protein sequence ID" value="RVT51558.1"/>
    <property type="molecule type" value="Genomic_DNA"/>
</dbReference>
<comment type="caution">
    <text evidence="1">The sequence shown here is derived from an EMBL/GenBank/DDBJ whole genome shotgun (WGS) entry which is preliminary data.</text>
</comment>
<dbReference type="OrthoDB" id="9157000at2"/>
<sequence>MPTTTRRPPCRPSYEPAPLHVVVADVPVSRLAAFRDLMAAEGWPVDLPRMCHDRLYAYERMALGHTSACRRLRAAAVTLFADYERLPAAGQVH</sequence>
<accession>A0A3S2U8Y5</accession>
<name>A0A3S2U8Y5_9BURK</name>
<dbReference type="Proteomes" id="UP000288178">
    <property type="component" value="Unassembled WGS sequence"/>
</dbReference>
<keyword evidence="2" id="KW-1185">Reference proteome</keyword>
<evidence type="ECO:0000313" key="2">
    <source>
        <dbReference type="Proteomes" id="UP000288178"/>
    </source>
</evidence>
<gene>
    <name evidence="1" type="ORF">ENE75_12120</name>
</gene>
<organism evidence="1 2">
    <name type="scientific">Rubrivivax albus</name>
    <dbReference type="NCBI Taxonomy" id="2499835"/>
    <lineage>
        <taxon>Bacteria</taxon>
        <taxon>Pseudomonadati</taxon>
        <taxon>Pseudomonadota</taxon>
        <taxon>Betaproteobacteria</taxon>
        <taxon>Burkholderiales</taxon>
        <taxon>Sphaerotilaceae</taxon>
        <taxon>Rubrivivax</taxon>
    </lineage>
</organism>